<dbReference type="AlphaFoldDB" id="A0A914DA98"/>
<keyword evidence="1" id="KW-1133">Transmembrane helix</keyword>
<evidence type="ECO:0000313" key="3">
    <source>
        <dbReference type="WBParaSite" id="ACRNAN_scaffold212.g7691.t1"/>
    </source>
</evidence>
<dbReference type="WBParaSite" id="ACRNAN_scaffold212.g7691.t1">
    <property type="protein sequence ID" value="ACRNAN_scaffold212.g7691.t1"/>
    <property type="gene ID" value="ACRNAN_scaffold212.g7691"/>
</dbReference>
<evidence type="ECO:0000256" key="1">
    <source>
        <dbReference type="SAM" id="Phobius"/>
    </source>
</evidence>
<keyword evidence="1" id="KW-0472">Membrane</keyword>
<dbReference type="Proteomes" id="UP000887540">
    <property type="component" value="Unplaced"/>
</dbReference>
<protein>
    <submittedName>
        <fullName evidence="3">Uncharacterized protein</fullName>
    </submittedName>
</protein>
<organism evidence="2 3">
    <name type="scientific">Acrobeloides nanus</name>
    <dbReference type="NCBI Taxonomy" id="290746"/>
    <lineage>
        <taxon>Eukaryota</taxon>
        <taxon>Metazoa</taxon>
        <taxon>Ecdysozoa</taxon>
        <taxon>Nematoda</taxon>
        <taxon>Chromadorea</taxon>
        <taxon>Rhabditida</taxon>
        <taxon>Tylenchina</taxon>
        <taxon>Cephalobomorpha</taxon>
        <taxon>Cephaloboidea</taxon>
        <taxon>Cephalobidae</taxon>
        <taxon>Acrobeloides</taxon>
    </lineage>
</organism>
<sequence>MFIPFFVYRFVYIFPYVVSRIAPYIYALSLASTKPLTMACFGHCIDSMITLFLMRKIVQLERKTEDIALVLVK</sequence>
<evidence type="ECO:0000313" key="2">
    <source>
        <dbReference type="Proteomes" id="UP000887540"/>
    </source>
</evidence>
<proteinExistence type="predicted"/>
<name>A0A914DA98_9BILA</name>
<reference evidence="3" key="1">
    <citation type="submission" date="2022-11" db="UniProtKB">
        <authorList>
            <consortium name="WormBaseParasite"/>
        </authorList>
    </citation>
    <scope>IDENTIFICATION</scope>
</reference>
<feature type="transmembrane region" description="Helical" evidence="1">
    <location>
        <begin position="7"/>
        <end position="29"/>
    </location>
</feature>
<keyword evidence="1" id="KW-0812">Transmembrane</keyword>
<keyword evidence="2" id="KW-1185">Reference proteome</keyword>
<accession>A0A914DA98</accession>